<feature type="region of interest" description="Disordered" evidence="8">
    <location>
        <begin position="1"/>
        <end position="21"/>
    </location>
</feature>
<dbReference type="RefSeq" id="WP_093853266.1">
    <property type="nucleotide sequence ID" value="NZ_JAVRER010000007.1"/>
</dbReference>
<feature type="transmembrane region" description="Helical" evidence="9">
    <location>
        <begin position="150"/>
        <end position="171"/>
    </location>
</feature>
<feature type="transmembrane region" description="Helical" evidence="9">
    <location>
        <begin position="44"/>
        <end position="64"/>
    </location>
</feature>
<feature type="transmembrane region" description="Helical" evidence="9">
    <location>
        <begin position="71"/>
        <end position="90"/>
    </location>
</feature>
<sequence length="505" mass="52857">MSAPRSTGTTPPSAGAAASGGLVERRSIEAVPDAERHGRPFSQFTLWFGANLQITAVVTGALAVVLGADAFWSLIALLLGNLLGGAVMALHSAQGPRLGLPQMISSRAQFGVYGAIVPLVCVVVMYVGFFASGTVLAGQAVGHLTHLGDVTGIVVFALATALTAVVGYRVIHRLGRVASIVGALAFLYLGVRLLRRASLGDLLADHSFHLPAFLLAISLSASWQLAFGPYVADYSRYLPRDTSPRATFWCTLGGTVLGSQWSMAFGALAAAASAGAIAGDEVGYVVGLGGTGIIASVLYFVIALGKLTINVLNTYGGFMSVLTGVTGFRAQRTLSQRGRAGYVLAIMLAGTVVALLGRGNFLDSFSTFLLFLLIFFTPWSAINLVDYYVIAKERYDLPALSDPNGRYGGWRWRAIITYVLGILLQLPFISTEFYTGPLVDPLGGADISWIVGLVVPAALYALLARGDRAARVPEEMIWGGVESPEDALPPATAEDKAALAGGAAG</sequence>
<evidence type="ECO:0000313" key="10">
    <source>
        <dbReference type="EMBL" id="MDT0415109.1"/>
    </source>
</evidence>
<accession>A0ABD5E187</accession>
<keyword evidence="3 7" id="KW-0813">Transport</keyword>
<evidence type="ECO:0000256" key="3">
    <source>
        <dbReference type="ARBA" id="ARBA00022448"/>
    </source>
</evidence>
<dbReference type="Pfam" id="PF02133">
    <property type="entry name" value="Transp_cyt_pur"/>
    <property type="match status" value="1"/>
</dbReference>
<evidence type="ECO:0000256" key="1">
    <source>
        <dbReference type="ARBA" id="ARBA00004141"/>
    </source>
</evidence>
<dbReference type="AlphaFoldDB" id="A0ABD5E187"/>
<feature type="transmembrane region" description="Helical" evidence="9">
    <location>
        <begin position="340"/>
        <end position="359"/>
    </location>
</feature>
<evidence type="ECO:0000313" key="11">
    <source>
        <dbReference type="Proteomes" id="UP001183607"/>
    </source>
</evidence>
<evidence type="ECO:0000256" key="2">
    <source>
        <dbReference type="ARBA" id="ARBA00008974"/>
    </source>
</evidence>
<reference evidence="11" key="1">
    <citation type="submission" date="2023-07" db="EMBL/GenBank/DDBJ databases">
        <title>30 novel species of actinomycetes from the DSMZ collection.</title>
        <authorList>
            <person name="Nouioui I."/>
        </authorList>
    </citation>
    <scope>NUCLEOTIDE SEQUENCE [LARGE SCALE GENOMIC DNA]</scope>
    <source>
        <strain evidence="11">DSM 41982</strain>
    </source>
</reference>
<dbReference type="Proteomes" id="UP001183607">
    <property type="component" value="Unassembled WGS sequence"/>
</dbReference>
<feature type="transmembrane region" description="Helical" evidence="9">
    <location>
        <begin position="110"/>
        <end position="138"/>
    </location>
</feature>
<keyword evidence="5 9" id="KW-1133">Transmembrane helix</keyword>
<feature type="transmembrane region" description="Helical" evidence="9">
    <location>
        <begin position="282"/>
        <end position="302"/>
    </location>
</feature>
<comment type="subcellular location">
    <subcellularLocation>
        <location evidence="1">Membrane</location>
        <topology evidence="1">Multi-pass membrane protein</topology>
    </subcellularLocation>
</comment>
<feature type="region of interest" description="Disordered" evidence="8">
    <location>
        <begin position="483"/>
        <end position="505"/>
    </location>
</feature>
<feature type="transmembrane region" description="Helical" evidence="9">
    <location>
        <begin position="442"/>
        <end position="463"/>
    </location>
</feature>
<feature type="transmembrane region" description="Helical" evidence="9">
    <location>
        <begin position="207"/>
        <end position="226"/>
    </location>
</feature>
<evidence type="ECO:0000256" key="9">
    <source>
        <dbReference type="SAM" id="Phobius"/>
    </source>
</evidence>
<dbReference type="PIRSF" id="PIRSF002744">
    <property type="entry name" value="Pur-cyt_permease"/>
    <property type="match status" value="1"/>
</dbReference>
<keyword evidence="4 9" id="KW-0812">Transmembrane</keyword>
<evidence type="ECO:0000256" key="5">
    <source>
        <dbReference type="ARBA" id="ARBA00022989"/>
    </source>
</evidence>
<dbReference type="Gene3D" id="1.10.4160.10">
    <property type="entry name" value="Hydantoin permease"/>
    <property type="match status" value="1"/>
</dbReference>
<evidence type="ECO:0000256" key="8">
    <source>
        <dbReference type="SAM" id="MobiDB-lite"/>
    </source>
</evidence>
<dbReference type="InterPro" id="IPR001248">
    <property type="entry name" value="Pur-cyt_permease"/>
</dbReference>
<evidence type="ECO:0000256" key="4">
    <source>
        <dbReference type="ARBA" id="ARBA00022692"/>
    </source>
</evidence>
<comment type="caution">
    <text evidence="10">The sequence shown here is derived from an EMBL/GenBank/DDBJ whole genome shotgun (WGS) entry which is preliminary data.</text>
</comment>
<protein>
    <submittedName>
        <fullName evidence="10">Cytosine permease</fullName>
    </submittedName>
</protein>
<feature type="transmembrane region" description="Helical" evidence="9">
    <location>
        <begin position="410"/>
        <end position="430"/>
    </location>
</feature>
<gene>
    <name evidence="10" type="ORF">RM574_06350</name>
</gene>
<comment type="similarity">
    <text evidence="2 7">Belongs to the purine-cytosine permease (2.A.39) family.</text>
</comment>
<evidence type="ECO:0000256" key="6">
    <source>
        <dbReference type="ARBA" id="ARBA00023136"/>
    </source>
</evidence>
<feature type="transmembrane region" description="Helical" evidence="9">
    <location>
        <begin position="308"/>
        <end position="328"/>
    </location>
</feature>
<feature type="transmembrane region" description="Helical" evidence="9">
    <location>
        <begin position="365"/>
        <end position="389"/>
    </location>
</feature>
<feature type="transmembrane region" description="Helical" evidence="9">
    <location>
        <begin position="177"/>
        <end position="195"/>
    </location>
</feature>
<evidence type="ECO:0000256" key="7">
    <source>
        <dbReference type="PIRNR" id="PIRNR002744"/>
    </source>
</evidence>
<proteinExistence type="inferred from homology"/>
<name>A0ABD5E187_9ACTN</name>
<dbReference type="InterPro" id="IPR026030">
    <property type="entry name" value="Pur-cyt_permease_Fcy2/21/22"/>
</dbReference>
<dbReference type="PANTHER" id="PTHR31806">
    <property type="entry name" value="PURINE-CYTOSINE PERMEASE FCY2-RELATED"/>
    <property type="match status" value="1"/>
</dbReference>
<dbReference type="GO" id="GO:0016020">
    <property type="term" value="C:membrane"/>
    <property type="evidence" value="ECO:0007669"/>
    <property type="project" value="UniProtKB-SubCell"/>
</dbReference>
<dbReference type="CDD" id="cd11484">
    <property type="entry name" value="SLC-NCS1sbd_CobB-like"/>
    <property type="match status" value="1"/>
</dbReference>
<organism evidence="10 11">
    <name type="scientific">Streptomyces evansiae</name>
    <dbReference type="NCBI Taxonomy" id="3075535"/>
    <lineage>
        <taxon>Bacteria</taxon>
        <taxon>Bacillati</taxon>
        <taxon>Actinomycetota</taxon>
        <taxon>Actinomycetes</taxon>
        <taxon>Kitasatosporales</taxon>
        <taxon>Streptomycetaceae</taxon>
        <taxon>Streptomyces</taxon>
    </lineage>
</organism>
<keyword evidence="6 7" id="KW-0472">Membrane</keyword>
<dbReference type="EMBL" id="JAVRER010000007">
    <property type="protein sequence ID" value="MDT0415109.1"/>
    <property type="molecule type" value="Genomic_DNA"/>
</dbReference>
<dbReference type="PANTHER" id="PTHR31806:SF1">
    <property type="entry name" value="PURINE-CYTOSINE PERMEASE FCY2-RELATED"/>
    <property type="match status" value="1"/>
</dbReference>